<evidence type="ECO:0000256" key="2">
    <source>
        <dbReference type="ARBA" id="ARBA00022801"/>
    </source>
</evidence>
<comment type="similarity">
    <text evidence="1">Belongs to the glycosyl hydrolase 3 family.</text>
</comment>
<keyword evidence="2" id="KW-0378">Hydrolase</keyword>
<dbReference type="Proteomes" id="UP001208567">
    <property type="component" value="Unassembled WGS sequence"/>
</dbReference>
<dbReference type="InterPro" id="IPR001764">
    <property type="entry name" value="Glyco_hydro_3_N"/>
</dbReference>
<gene>
    <name evidence="6" type="ORF">bsdE14_08740</name>
</gene>
<dbReference type="InterPro" id="IPR036962">
    <property type="entry name" value="Glyco_hydro_3_N_sf"/>
</dbReference>
<comment type="caution">
    <text evidence="6">The sequence shown here is derived from an EMBL/GenBank/DDBJ whole genome shotgun (WGS) entry which is preliminary data.</text>
</comment>
<dbReference type="Pfam" id="PF00933">
    <property type="entry name" value="Glyco_hydro_3"/>
    <property type="match status" value="1"/>
</dbReference>
<dbReference type="InterPro" id="IPR050226">
    <property type="entry name" value="NagZ_Beta-hexosaminidase"/>
</dbReference>
<evidence type="ECO:0000256" key="1">
    <source>
        <dbReference type="ARBA" id="ARBA00005336"/>
    </source>
</evidence>
<name>A0ABQ5N2P7_9CLOT</name>
<dbReference type="InterPro" id="IPR017853">
    <property type="entry name" value="GH"/>
</dbReference>
<evidence type="ECO:0000259" key="5">
    <source>
        <dbReference type="Pfam" id="PF01915"/>
    </source>
</evidence>
<dbReference type="SUPFAM" id="SSF51445">
    <property type="entry name" value="(Trans)glycosidases"/>
    <property type="match status" value="1"/>
</dbReference>
<dbReference type="RefSeq" id="WP_264848757.1">
    <property type="nucleotide sequence ID" value="NZ_BRXR01000001.1"/>
</dbReference>
<sequence>MNIKNMSLEQKIGQMFIVGFESPYVDEHITKVIKECHLGNIIYFSRNIKDSKQLFEMNKELQKMALSENNAPLFISIDQEGGMVTRIPKGATFFPGNMALSAGGTSEDAYKQGCYCGEELNVLGINMNLAPVLDVNINSDNPVIGVRSYGEDPKRVSAFGTSYIKGLQESGIIATGKHFPGHGDTSTDSHLDLSSVPHDKKRLDQVELYPFKKAIESGINAIMSAHVVFPAYESENLPATLSKKVLTGLLKNTLGFNGLILTDCMEMKAIDTYFGTEKAAVMAVEAGADLICISHSLNKQVQAYNNLLDAVKTGRISEERIDESVSRIISIKNKLKIDKFLNSSFEEIETILNNETHKEFAQKISEQSITLVKNQQMLPLKNTEKILTISTNAISTTGADDSLSERSIAKVIGNGFKNFYNEVIDIKPTAIQVEHIKEIATSFDKIIVFTYNAHLYREQAELVSKIYDINKNLIVISMRNPYDIKAFSYVPCYAAAYEYTPISLNSLIKLLKGDIKGSGKLPVSL</sequence>
<evidence type="ECO:0000259" key="4">
    <source>
        <dbReference type="Pfam" id="PF00933"/>
    </source>
</evidence>
<dbReference type="InterPro" id="IPR036881">
    <property type="entry name" value="Glyco_hydro_3_C_sf"/>
</dbReference>
<organism evidence="6 7">
    <name type="scientific">Clostridium omnivorum</name>
    <dbReference type="NCBI Taxonomy" id="1604902"/>
    <lineage>
        <taxon>Bacteria</taxon>
        <taxon>Bacillati</taxon>
        <taxon>Bacillota</taxon>
        <taxon>Clostridia</taxon>
        <taxon>Eubacteriales</taxon>
        <taxon>Clostridiaceae</taxon>
        <taxon>Clostridium</taxon>
    </lineage>
</organism>
<dbReference type="InterPro" id="IPR002772">
    <property type="entry name" value="Glyco_hydro_3_C"/>
</dbReference>
<dbReference type="Gene3D" id="3.40.50.1700">
    <property type="entry name" value="Glycoside hydrolase family 3 C-terminal domain"/>
    <property type="match status" value="1"/>
</dbReference>
<feature type="domain" description="Glycoside hydrolase family 3 C-terminal" evidence="5">
    <location>
        <begin position="369"/>
        <end position="524"/>
    </location>
</feature>
<dbReference type="SUPFAM" id="SSF52279">
    <property type="entry name" value="Beta-D-glucan exohydrolase, C-terminal domain"/>
    <property type="match status" value="1"/>
</dbReference>
<accession>A0ABQ5N2P7</accession>
<evidence type="ECO:0000313" key="6">
    <source>
        <dbReference type="EMBL" id="GLC29464.1"/>
    </source>
</evidence>
<keyword evidence="7" id="KW-1185">Reference proteome</keyword>
<dbReference type="NCBIfam" id="NF003740">
    <property type="entry name" value="PRK05337.1"/>
    <property type="match status" value="1"/>
</dbReference>
<dbReference type="EMBL" id="BRXR01000001">
    <property type="protein sequence ID" value="GLC29464.1"/>
    <property type="molecule type" value="Genomic_DNA"/>
</dbReference>
<proteinExistence type="inferred from homology"/>
<dbReference type="Pfam" id="PF01915">
    <property type="entry name" value="Glyco_hydro_3_C"/>
    <property type="match status" value="1"/>
</dbReference>
<reference evidence="6 7" key="1">
    <citation type="journal article" date="2024" name="Int. J. Syst. Evol. Microbiol.">
        <title>Clostridium omnivorum sp. nov., isolated from anoxic soil under the treatment of reductive soil disinfestation.</title>
        <authorList>
            <person name="Ueki A."/>
            <person name="Tonouchi A."/>
            <person name="Kaku N."/>
            <person name="Honma S."/>
            <person name="Ueki K."/>
        </authorList>
    </citation>
    <scope>NUCLEOTIDE SEQUENCE [LARGE SCALE GENOMIC DNA]</scope>
    <source>
        <strain evidence="6 7">E14</strain>
    </source>
</reference>
<keyword evidence="3" id="KW-0326">Glycosidase</keyword>
<feature type="domain" description="Glycoside hydrolase family 3 N-terminal" evidence="4">
    <location>
        <begin position="8"/>
        <end position="330"/>
    </location>
</feature>
<evidence type="ECO:0000313" key="7">
    <source>
        <dbReference type="Proteomes" id="UP001208567"/>
    </source>
</evidence>
<dbReference type="Gene3D" id="3.20.20.300">
    <property type="entry name" value="Glycoside hydrolase, family 3, N-terminal domain"/>
    <property type="match status" value="1"/>
</dbReference>
<dbReference type="PANTHER" id="PTHR30480">
    <property type="entry name" value="BETA-HEXOSAMINIDASE-RELATED"/>
    <property type="match status" value="1"/>
</dbReference>
<protein>
    <submittedName>
        <fullName evidence="6">Beta-glucosidase</fullName>
    </submittedName>
</protein>
<dbReference type="PANTHER" id="PTHR30480:SF16">
    <property type="entry name" value="GLYCOSIDE HYDROLASE FAMILY 3 DOMAIN PROTEIN"/>
    <property type="match status" value="1"/>
</dbReference>
<evidence type="ECO:0000256" key="3">
    <source>
        <dbReference type="ARBA" id="ARBA00023295"/>
    </source>
</evidence>